<feature type="transmembrane region" description="Helical" evidence="1">
    <location>
        <begin position="134"/>
        <end position="156"/>
    </location>
</feature>
<dbReference type="EMBL" id="JFKE01000004">
    <property type="protein sequence ID" value="KAJ55543.1"/>
    <property type="molecule type" value="Genomic_DNA"/>
</dbReference>
<proteinExistence type="predicted"/>
<dbReference type="RefSeq" id="WP_051588274.1">
    <property type="nucleotide sequence ID" value="NZ_JFKE01000004.1"/>
</dbReference>
<sequence>MTEPTQLDSLLDTLEALAEAPGEVSLRQVLRALGPRSFGPLMVAAAGLLILPVGMIPGVPGAVAAMLGLIGVHLFVARAQIWVPKWLARRSVSSRLLGASARRARPWAHRLRPLLATRATGLVEGALSVRAMGLILVATGAVMFVIGFIPGLPFALAGHVLLFGLGLTARDGVLVALGYVAVLAEIGLIVTLLGWLT</sequence>
<evidence type="ECO:0008006" key="4">
    <source>
        <dbReference type="Google" id="ProtNLM"/>
    </source>
</evidence>
<organism evidence="2 3">
    <name type="scientific">Actibacterium mucosum KCTC 23349</name>
    <dbReference type="NCBI Taxonomy" id="1454373"/>
    <lineage>
        <taxon>Bacteria</taxon>
        <taxon>Pseudomonadati</taxon>
        <taxon>Pseudomonadota</taxon>
        <taxon>Alphaproteobacteria</taxon>
        <taxon>Rhodobacterales</taxon>
        <taxon>Roseobacteraceae</taxon>
        <taxon>Actibacterium</taxon>
    </lineage>
</organism>
<keyword evidence="1" id="KW-0472">Membrane</keyword>
<dbReference type="AlphaFoldDB" id="A0A037ZHD0"/>
<keyword evidence="1" id="KW-1133">Transmembrane helix</keyword>
<dbReference type="STRING" id="1454373.ACMU_12685"/>
<comment type="caution">
    <text evidence="2">The sequence shown here is derived from an EMBL/GenBank/DDBJ whole genome shotgun (WGS) entry which is preliminary data.</text>
</comment>
<evidence type="ECO:0000313" key="3">
    <source>
        <dbReference type="Proteomes" id="UP000026249"/>
    </source>
</evidence>
<protein>
    <recommendedName>
        <fullName evidence="4">Exopolysaccharide biosynthesis protein exod</fullName>
    </recommendedName>
</protein>
<dbReference type="InterPro" id="IPR010331">
    <property type="entry name" value="ExoD"/>
</dbReference>
<gene>
    <name evidence="2" type="ORF">ACMU_12685</name>
</gene>
<name>A0A037ZHD0_9RHOB</name>
<dbReference type="PANTHER" id="PTHR41795:SF1">
    <property type="entry name" value="EXOPOLYSACCHARIDE SYNTHESIS PROTEIN"/>
    <property type="match status" value="1"/>
</dbReference>
<accession>A0A037ZHD0</accession>
<evidence type="ECO:0000313" key="2">
    <source>
        <dbReference type="EMBL" id="KAJ55543.1"/>
    </source>
</evidence>
<feature type="transmembrane region" description="Helical" evidence="1">
    <location>
        <begin position="37"/>
        <end position="56"/>
    </location>
</feature>
<evidence type="ECO:0000256" key="1">
    <source>
        <dbReference type="SAM" id="Phobius"/>
    </source>
</evidence>
<feature type="transmembrane region" description="Helical" evidence="1">
    <location>
        <begin position="62"/>
        <end position="83"/>
    </location>
</feature>
<keyword evidence="3" id="KW-1185">Reference proteome</keyword>
<dbReference type="Proteomes" id="UP000026249">
    <property type="component" value="Unassembled WGS sequence"/>
</dbReference>
<dbReference type="PANTHER" id="PTHR41795">
    <property type="entry name" value="EXOPOLYSACCHARIDE SYNTHESIS PROTEIN"/>
    <property type="match status" value="1"/>
</dbReference>
<feature type="transmembrane region" description="Helical" evidence="1">
    <location>
        <begin position="176"/>
        <end position="196"/>
    </location>
</feature>
<dbReference type="PIRSF" id="PIRSF033239">
    <property type="entry name" value="ExoD"/>
    <property type="match status" value="1"/>
</dbReference>
<reference evidence="2 3" key="1">
    <citation type="submission" date="2014-03" db="EMBL/GenBank/DDBJ databases">
        <title>Draft Genome Sequence of Actibacterium mucosum KCTC 23349, a Marine Alphaproteobacterium with Complex Ionic Requirements Isolated from Mediterranean Seawater at Malvarrosa Beach, Valencia, Spain.</title>
        <authorList>
            <person name="Arahal D.R."/>
            <person name="Shao Z."/>
            <person name="Lai Q."/>
            <person name="Pujalte M.J."/>
        </authorList>
    </citation>
    <scope>NUCLEOTIDE SEQUENCE [LARGE SCALE GENOMIC DNA]</scope>
    <source>
        <strain evidence="2 3">KCTC 23349</strain>
    </source>
</reference>
<keyword evidence="1" id="KW-0812">Transmembrane</keyword>
<dbReference type="Pfam" id="PF06055">
    <property type="entry name" value="ExoD"/>
    <property type="match status" value="1"/>
</dbReference>
<dbReference type="OrthoDB" id="7949130at2"/>